<feature type="binding site" evidence="9">
    <location>
        <position position="8"/>
    </location>
    <ligand>
        <name>Mg(2+)</name>
        <dbReference type="ChEBI" id="CHEBI:18420"/>
        <note>catalytic</note>
    </ligand>
</feature>
<dbReference type="CDD" id="cd09725">
    <property type="entry name" value="Cas2_I_II_III"/>
    <property type="match status" value="1"/>
</dbReference>
<evidence type="ECO:0000313" key="11">
    <source>
        <dbReference type="Proteomes" id="UP000198558"/>
    </source>
</evidence>
<evidence type="ECO:0000256" key="4">
    <source>
        <dbReference type="ARBA" id="ARBA00022723"/>
    </source>
</evidence>
<dbReference type="GeneID" id="78288478"/>
<dbReference type="PANTHER" id="PTHR34405">
    <property type="entry name" value="CRISPR-ASSOCIATED ENDORIBONUCLEASE CAS2"/>
    <property type="match status" value="1"/>
</dbReference>
<keyword evidence="7 9" id="KW-0460">Magnesium</keyword>
<dbReference type="Pfam" id="PF09827">
    <property type="entry name" value="CRISPR_Cas2"/>
    <property type="match status" value="1"/>
</dbReference>
<keyword evidence="11" id="KW-1185">Reference proteome</keyword>
<dbReference type="HAMAP" id="MF_01471">
    <property type="entry name" value="Cas2"/>
    <property type="match status" value="1"/>
</dbReference>
<proteinExistence type="inferred from homology"/>
<dbReference type="GO" id="GO:0051607">
    <property type="term" value="P:defense response to virus"/>
    <property type="evidence" value="ECO:0007669"/>
    <property type="project" value="UniProtKB-UniRule"/>
</dbReference>
<evidence type="ECO:0000256" key="6">
    <source>
        <dbReference type="ARBA" id="ARBA00022801"/>
    </source>
</evidence>
<dbReference type="InterPro" id="IPR021127">
    <property type="entry name" value="CRISPR_associated_Cas2"/>
</dbReference>
<gene>
    <name evidence="9" type="primary">cas2</name>
    <name evidence="10" type="ORF">SAMN04489758_11624</name>
</gene>
<dbReference type="RefSeq" id="WP_092354018.1">
    <property type="nucleotide sequence ID" value="NZ_FOIN01000016.1"/>
</dbReference>
<dbReference type="SUPFAM" id="SSF143430">
    <property type="entry name" value="TTP0101/SSO1404-like"/>
    <property type="match status" value="1"/>
</dbReference>
<dbReference type="EMBL" id="FOIN01000016">
    <property type="protein sequence ID" value="SET52351.1"/>
    <property type="molecule type" value="Genomic_DNA"/>
</dbReference>
<evidence type="ECO:0000256" key="7">
    <source>
        <dbReference type="ARBA" id="ARBA00022842"/>
    </source>
</evidence>
<evidence type="ECO:0000256" key="2">
    <source>
        <dbReference type="ARBA" id="ARBA00009959"/>
    </source>
</evidence>
<evidence type="ECO:0000256" key="8">
    <source>
        <dbReference type="ARBA" id="ARBA00023118"/>
    </source>
</evidence>
<dbReference type="GO" id="GO:0004521">
    <property type="term" value="F:RNA endonuclease activity"/>
    <property type="evidence" value="ECO:0007669"/>
    <property type="project" value="InterPro"/>
</dbReference>
<keyword evidence="3 9" id="KW-0540">Nuclease</keyword>
<dbReference type="Gene3D" id="3.30.70.240">
    <property type="match status" value="1"/>
</dbReference>
<evidence type="ECO:0000256" key="5">
    <source>
        <dbReference type="ARBA" id="ARBA00022759"/>
    </source>
</evidence>
<dbReference type="OrthoDB" id="279819at2"/>
<name>A0A1I0F5K8_9FIRM</name>
<evidence type="ECO:0000256" key="9">
    <source>
        <dbReference type="HAMAP-Rule" id="MF_01471"/>
    </source>
</evidence>
<evidence type="ECO:0000256" key="1">
    <source>
        <dbReference type="ARBA" id="ARBA00001946"/>
    </source>
</evidence>
<organism evidence="10 11">
    <name type="scientific">Thomasclavelia cocleata</name>
    <dbReference type="NCBI Taxonomy" id="69824"/>
    <lineage>
        <taxon>Bacteria</taxon>
        <taxon>Bacillati</taxon>
        <taxon>Bacillota</taxon>
        <taxon>Erysipelotrichia</taxon>
        <taxon>Erysipelotrichales</taxon>
        <taxon>Coprobacillaceae</taxon>
        <taxon>Thomasclavelia</taxon>
    </lineage>
</organism>
<dbReference type="Proteomes" id="UP000198558">
    <property type="component" value="Unassembled WGS sequence"/>
</dbReference>
<comment type="function">
    <text evidence="9">CRISPR (clustered regularly interspaced short palindromic repeat), is an adaptive immune system that provides protection against mobile genetic elements (viruses, transposable elements and conjugative plasmids). CRISPR clusters contain sequences complementary to antecedent mobile elements and target invading nucleic acids. CRISPR clusters are transcribed and processed into CRISPR RNA (crRNA). Functions as a ssRNA-specific endoribonuclease. Involved in the integration of spacer DNA into the CRISPR cassette.</text>
</comment>
<protein>
    <recommendedName>
        <fullName evidence="9">CRISPR-associated endoribonuclease Cas2</fullName>
        <ecNumber evidence="9">3.1.-.-</ecNumber>
    </recommendedName>
</protein>
<keyword evidence="8 9" id="KW-0051">Antiviral defense</keyword>
<dbReference type="GO" id="GO:0046872">
    <property type="term" value="F:metal ion binding"/>
    <property type="evidence" value="ECO:0007669"/>
    <property type="project" value="UniProtKB-UniRule"/>
</dbReference>
<comment type="cofactor">
    <cofactor evidence="1 9">
        <name>Mg(2+)</name>
        <dbReference type="ChEBI" id="CHEBI:18420"/>
    </cofactor>
</comment>
<sequence length="86" mass="10156">MYIICTYDVAEKRCVKVMKVLRKYMFHVQNSVFEGELTPSKFNELKVKLDKIINPDDAILFYFVYENKKIKKDYLGKAPKSSNIII</sequence>
<keyword evidence="5 9" id="KW-0255">Endonuclease</keyword>
<dbReference type="GO" id="GO:0043571">
    <property type="term" value="P:maintenance of CRISPR repeat elements"/>
    <property type="evidence" value="ECO:0007669"/>
    <property type="project" value="UniProtKB-UniRule"/>
</dbReference>
<dbReference type="EC" id="3.1.-.-" evidence="9"/>
<comment type="subunit">
    <text evidence="9">Homodimer, forms a heterotetramer with a Cas1 homodimer.</text>
</comment>
<keyword evidence="4 9" id="KW-0479">Metal-binding</keyword>
<dbReference type="GO" id="GO:0016787">
    <property type="term" value="F:hydrolase activity"/>
    <property type="evidence" value="ECO:0007669"/>
    <property type="project" value="UniProtKB-KW"/>
</dbReference>
<accession>A0A1I0F5K8</accession>
<evidence type="ECO:0000256" key="3">
    <source>
        <dbReference type="ARBA" id="ARBA00022722"/>
    </source>
</evidence>
<dbReference type="InterPro" id="IPR019199">
    <property type="entry name" value="Virulence_VapD/CRISPR_Cas2"/>
</dbReference>
<evidence type="ECO:0000313" key="10">
    <source>
        <dbReference type="EMBL" id="SET52351.1"/>
    </source>
</evidence>
<comment type="similarity">
    <text evidence="2 9">Belongs to the CRISPR-associated endoribonuclease Cas2 protein family.</text>
</comment>
<keyword evidence="6 9" id="KW-0378">Hydrolase</keyword>
<dbReference type="AlphaFoldDB" id="A0A1I0F5K8"/>
<reference evidence="11" key="1">
    <citation type="submission" date="2016-10" db="EMBL/GenBank/DDBJ databases">
        <authorList>
            <person name="Varghese N."/>
            <person name="Submissions S."/>
        </authorList>
    </citation>
    <scope>NUCLEOTIDE SEQUENCE [LARGE SCALE GENOMIC DNA]</scope>
    <source>
        <strain evidence="11">DSM 1551</strain>
    </source>
</reference>
<dbReference type="NCBIfam" id="TIGR01573">
    <property type="entry name" value="cas2"/>
    <property type="match status" value="1"/>
</dbReference>